<evidence type="ECO:0000313" key="2">
    <source>
        <dbReference type="EMBL" id="CEK52666.1"/>
    </source>
</evidence>
<name>A0A0B6YA14_9EUPU</name>
<protein>
    <submittedName>
        <fullName evidence="2">Uncharacterized protein</fullName>
    </submittedName>
</protein>
<keyword evidence="1" id="KW-0812">Transmembrane</keyword>
<sequence length="57" mass="6334">MSTTDVYYSVNVFTSLGLLSLGAKNGYVVESKNCYTPHLKKLCLQPSQLCLLTYVND</sequence>
<gene>
    <name evidence="2" type="primary">ORF17622</name>
</gene>
<dbReference type="EMBL" id="HACG01005801">
    <property type="protein sequence ID" value="CEK52666.1"/>
    <property type="molecule type" value="Transcribed_RNA"/>
</dbReference>
<dbReference type="AlphaFoldDB" id="A0A0B6YA14"/>
<evidence type="ECO:0000256" key="1">
    <source>
        <dbReference type="SAM" id="Phobius"/>
    </source>
</evidence>
<reference evidence="2" key="1">
    <citation type="submission" date="2014-12" db="EMBL/GenBank/DDBJ databases">
        <title>Insight into the proteome of Arion vulgaris.</title>
        <authorList>
            <person name="Aradska J."/>
            <person name="Bulat T."/>
            <person name="Smidak R."/>
            <person name="Sarate P."/>
            <person name="Gangsoo J."/>
            <person name="Sialana F."/>
            <person name="Bilban M."/>
            <person name="Lubec G."/>
        </authorList>
    </citation>
    <scope>NUCLEOTIDE SEQUENCE</scope>
    <source>
        <tissue evidence="2">Skin</tissue>
    </source>
</reference>
<feature type="transmembrane region" description="Helical" evidence="1">
    <location>
        <begin position="6"/>
        <end position="23"/>
    </location>
</feature>
<accession>A0A0B6YA14</accession>
<keyword evidence="1" id="KW-0472">Membrane</keyword>
<proteinExistence type="predicted"/>
<keyword evidence="1" id="KW-1133">Transmembrane helix</keyword>
<organism evidence="2">
    <name type="scientific">Arion vulgaris</name>
    <dbReference type="NCBI Taxonomy" id="1028688"/>
    <lineage>
        <taxon>Eukaryota</taxon>
        <taxon>Metazoa</taxon>
        <taxon>Spiralia</taxon>
        <taxon>Lophotrochozoa</taxon>
        <taxon>Mollusca</taxon>
        <taxon>Gastropoda</taxon>
        <taxon>Heterobranchia</taxon>
        <taxon>Euthyneura</taxon>
        <taxon>Panpulmonata</taxon>
        <taxon>Eupulmonata</taxon>
        <taxon>Stylommatophora</taxon>
        <taxon>Helicina</taxon>
        <taxon>Arionoidea</taxon>
        <taxon>Arionidae</taxon>
        <taxon>Arion</taxon>
    </lineage>
</organism>